<sequence length="446" mass="48020">MSETAPPAVPAAAAAPAPAAAAAPASEAAPAAPKLSGAQLKAQKKAEKAARREQSKAAEPSPAAQVTNDKQSGGKQNKSKQDAPATSLASRPKKPAPIPVPAPKQPTGPVVPECFSHLPMAKKLTLPKADKDVHPDVLALGQQMAAFKLKDNVTRLEATLVAFKKLMQVIEEYESPPGHVFSRHFLPHVLNPQIDYLAECRPMCFAMGNAIRMLKSKIAKLELDQSDEASKEQLCDAIDLFIQERILYAEDSIVSKAASMIADGETIFTYGHHKLVRKALKTARAQGRTFEVAVLDDPFERSGQELAKILRNDGIRVYYYPSLAGLSINLKRASKVLLGAEAMFANGSLYGPAGTCDIAISANDADVAVVALLETVNFDRDRVSADSLTYNEIDPERYSAESLRLLFDATKDKYITAVVTESEEGNATASTSAMLPVLRKMDERTL</sequence>
<keyword evidence="4" id="KW-0396">Initiation factor</keyword>
<dbReference type="InterPro" id="IPR037171">
    <property type="entry name" value="NagB/RpiA_transferase-like"/>
</dbReference>
<evidence type="ECO:0000256" key="7">
    <source>
        <dbReference type="ARBA" id="ARBA00044356"/>
    </source>
</evidence>
<dbReference type="InterPro" id="IPR000649">
    <property type="entry name" value="IF-2B-related"/>
</dbReference>
<keyword evidence="5" id="KW-0648">Protein biosynthesis</keyword>
<dbReference type="PANTHER" id="PTHR10233:SF14">
    <property type="entry name" value="TRANSLATION INITIATION FACTOR EIF-2B SUBUNIT DELTA"/>
    <property type="match status" value="1"/>
</dbReference>
<comment type="subcellular location">
    <subcellularLocation>
        <location evidence="1">Cytoplasm</location>
        <location evidence="1">Cytosol</location>
    </subcellularLocation>
</comment>
<name>A0ABR1NSH9_DIAER</name>
<evidence type="ECO:0000313" key="11">
    <source>
        <dbReference type="EMBL" id="KAK7713728.1"/>
    </source>
</evidence>
<organism evidence="11 12">
    <name type="scientific">Diaporthe eres</name>
    <name type="common">Phomopsis oblonga</name>
    <dbReference type="NCBI Taxonomy" id="83184"/>
    <lineage>
        <taxon>Eukaryota</taxon>
        <taxon>Fungi</taxon>
        <taxon>Dikarya</taxon>
        <taxon>Ascomycota</taxon>
        <taxon>Pezizomycotina</taxon>
        <taxon>Sordariomycetes</taxon>
        <taxon>Sordariomycetidae</taxon>
        <taxon>Diaporthales</taxon>
        <taxon>Diaporthaceae</taxon>
        <taxon>Diaporthe</taxon>
        <taxon>Diaporthe eres species complex</taxon>
    </lineage>
</organism>
<evidence type="ECO:0000256" key="5">
    <source>
        <dbReference type="ARBA" id="ARBA00022917"/>
    </source>
</evidence>
<dbReference type="InterPro" id="IPR042529">
    <property type="entry name" value="IF_2B-like_C"/>
</dbReference>
<protein>
    <recommendedName>
        <fullName evidence="6">Translation initiation factor eIF2B subunit delta</fullName>
    </recommendedName>
    <alternativeName>
        <fullName evidence="7">eIF2B GDP-GTP exchange factor subunit delta</fullName>
    </alternativeName>
</protein>
<evidence type="ECO:0000256" key="9">
    <source>
        <dbReference type="RuleBase" id="RU003814"/>
    </source>
</evidence>
<dbReference type="PANTHER" id="PTHR10233">
    <property type="entry name" value="TRANSLATION INITIATION FACTOR EIF-2B"/>
    <property type="match status" value="1"/>
</dbReference>
<feature type="compositionally biased region" description="Basic and acidic residues" evidence="10">
    <location>
        <begin position="44"/>
        <end position="56"/>
    </location>
</feature>
<dbReference type="Proteomes" id="UP001430848">
    <property type="component" value="Unassembled WGS sequence"/>
</dbReference>
<gene>
    <name evidence="11" type="ORF">SLS63_011970</name>
</gene>
<evidence type="ECO:0000256" key="1">
    <source>
        <dbReference type="ARBA" id="ARBA00004514"/>
    </source>
</evidence>
<evidence type="ECO:0000313" key="12">
    <source>
        <dbReference type="Proteomes" id="UP001430848"/>
    </source>
</evidence>
<proteinExistence type="inferred from homology"/>
<comment type="similarity">
    <text evidence="2 9">Belongs to the eIF-2B alpha/beta/delta subunits family.</text>
</comment>
<evidence type="ECO:0000256" key="3">
    <source>
        <dbReference type="ARBA" id="ARBA00022490"/>
    </source>
</evidence>
<dbReference type="Gene3D" id="3.40.50.10470">
    <property type="entry name" value="Translation initiation factor eif-2b, domain 2"/>
    <property type="match status" value="1"/>
</dbReference>
<evidence type="ECO:0000256" key="4">
    <source>
        <dbReference type="ARBA" id="ARBA00022540"/>
    </source>
</evidence>
<feature type="region of interest" description="Disordered" evidence="10">
    <location>
        <begin position="1"/>
        <end position="110"/>
    </location>
</feature>
<keyword evidence="3" id="KW-0963">Cytoplasm</keyword>
<feature type="compositionally biased region" description="Low complexity" evidence="10">
    <location>
        <begin position="10"/>
        <end position="41"/>
    </location>
</feature>
<dbReference type="SUPFAM" id="SSF100950">
    <property type="entry name" value="NagB/RpiA/CoA transferase-like"/>
    <property type="match status" value="1"/>
</dbReference>
<evidence type="ECO:0000256" key="6">
    <source>
        <dbReference type="ARBA" id="ARBA00044147"/>
    </source>
</evidence>
<reference evidence="11 12" key="1">
    <citation type="submission" date="2024-02" db="EMBL/GenBank/DDBJ databases">
        <title>De novo assembly and annotation of 12 fungi associated with fruit tree decline syndrome in Ontario, Canada.</title>
        <authorList>
            <person name="Sulman M."/>
            <person name="Ellouze W."/>
            <person name="Ilyukhin E."/>
        </authorList>
    </citation>
    <scope>NUCLEOTIDE SEQUENCE [LARGE SCALE GENOMIC DNA]</scope>
    <source>
        <strain evidence="11 12">M169</strain>
    </source>
</reference>
<dbReference type="EMBL" id="JAKNSF020000123">
    <property type="protein sequence ID" value="KAK7713728.1"/>
    <property type="molecule type" value="Genomic_DNA"/>
</dbReference>
<accession>A0ABR1NSH9</accession>
<comment type="subunit">
    <text evidence="8">Component of the translation initiation factor 2B (eIF2B) complex which is a heterodecamer of two sets of five different subunits: alpha, beta, gamma, delta and epsilon. Subunits alpha, beta and delta comprise a regulatory subcomplex and subunits epsilon and gamma comprise a catalytic subcomplex. Within the complex, the hexameric regulatory complex resides at the center, with the two heterodimeric catalytic subcomplexes bound on opposite sides.</text>
</comment>
<dbReference type="Pfam" id="PF01008">
    <property type="entry name" value="IF-2B"/>
    <property type="match status" value="1"/>
</dbReference>
<evidence type="ECO:0000256" key="2">
    <source>
        <dbReference type="ARBA" id="ARBA00007251"/>
    </source>
</evidence>
<evidence type="ECO:0000256" key="10">
    <source>
        <dbReference type="SAM" id="MobiDB-lite"/>
    </source>
</evidence>
<comment type="caution">
    <text evidence="11">The sequence shown here is derived from an EMBL/GenBank/DDBJ whole genome shotgun (WGS) entry which is preliminary data.</text>
</comment>
<feature type="compositionally biased region" description="Pro residues" evidence="10">
    <location>
        <begin position="95"/>
        <end position="106"/>
    </location>
</feature>
<evidence type="ECO:0000256" key="8">
    <source>
        <dbReference type="ARBA" id="ARBA00046432"/>
    </source>
</evidence>
<keyword evidence="12" id="KW-1185">Reference proteome</keyword>